<dbReference type="AlphaFoldDB" id="A0A932EP53"/>
<evidence type="ECO:0000313" key="5">
    <source>
        <dbReference type="Proteomes" id="UP000779809"/>
    </source>
</evidence>
<dbReference type="PANTHER" id="PTHR36852">
    <property type="entry name" value="PROTEIN GVPL 2"/>
    <property type="match status" value="1"/>
</dbReference>
<protein>
    <submittedName>
        <fullName evidence="4">GvpL/GvpF family gas vesicle protein</fullName>
    </submittedName>
</protein>
<comment type="caution">
    <text evidence="4">The sequence shown here is derived from an EMBL/GenBank/DDBJ whole genome shotgun (WGS) entry which is preliminary data.</text>
</comment>
<dbReference type="PANTHER" id="PTHR36852:SF1">
    <property type="entry name" value="PROTEIN GVPL 2"/>
    <property type="match status" value="1"/>
</dbReference>
<reference evidence="4" key="1">
    <citation type="submission" date="2020-07" db="EMBL/GenBank/DDBJ databases">
        <title>Huge and variable diversity of episymbiotic CPR bacteria and DPANN archaea in groundwater ecosystems.</title>
        <authorList>
            <person name="He C.Y."/>
            <person name="Keren R."/>
            <person name="Whittaker M."/>
            <person name="Farag I.F."/>
            <person name="Doudna J."/>
            <person name="Cate J.H.D."/>
            <person name="Banfield J.F."/>
        </authorList>
    </citation>
    <scope>NUCLEOTIDE SEQUENCE</scope>
    <source>
        <strain evidence="4">NC_groundwater_580_Pr5_B-0.1um_64_19</strain>
    </source>
</reference>
<comment type="subcellular location">
    <subcellularLocation>
        <location evidence="2">Gas vesicle</location>
    </subcellularLocation>
</comment>
<dbReference type="GO" id="GO:0031411">
    <property type="term" value="C:gas vesicle"/>
    <property type="evidence" value="ECO:0007669"/>
    <property type="project" value="UniProtKB-SubCell"/>
</dbReference>
<dbReference type="InterPro" id="IPR009430">
    <property type="entry name" value="GvpL/GvpF"/>
</dbReference>
<dbReference type="GO" id="GO:0031412">
    <property type="term" value="P:gas vesicle organization"/>
    <property type="evidence" value="ECO:0007669"/>
    <property type="project" value="InterPro"/>
</dbReference>
<accession>A0A932EP53</accession>
<dbReference type="EMBL" id="JACPNR010000001">
    <property type="protein sequence ID" value="MBI2677188.1"/>
    <property type="molecule type" value="Genomic_DNA"/>
</dbReference>
<evidence type="ECO:0000313" key="4">
    <source>
        <dbReference type="EMBL" id="MBI2677188.1"/>
    </source>
</evidence>
<dbReference type="Pfam" id="PF06386">
    <property type="entry name" value="GvpL_GvpF"/>
    <property type="match status" value="1"/>
</dbReference>
<keyword evidence="1" id="KW-0304">Gas vesicle</keyword>
<organism evidence="4 5">
    <name type="scientific">Candidatus Korobacter versatilis</name>
    <dbReference type="NCBI Taxonomy" id="658062"/>
    <lineage>
        <taxon>Bacteria</taxon>
        <taxon>Pseudomonadati</taxon>
        <taxon>Acidobacteriota</taxon>
        <taxon>Terriglobia</taxon>
        <taxon>Terriglobales</taxon>
        <taxon>Candidatus Korobacteraceae</taxon>
        <taxon>Candidatus Korobacter</taxon>
    </lineage>
</organism>
<comment type="similarity">
    <text evidence="3">Belongs to the gas vesicle GvpF/GvpL family.</text>
</comment>
<evidence type="ECO:0000256" key="1">
    <source>
        <dbReference type="ARBA" id="ARBA00022987"/>
    </source>
</evidence>
<evidence type="ECO:0000256" key="2">
    <source>
        <dbReference type="ARBA" id="ARBA00035108"/>
    </source>
</evidence>
<sequence>MLLLYCMTRNDPPATPMTGVGGARLLHSDEQSVACWYSETQPAQSSAQADVLAFHGVVNAFFQRGAVVPFRFPTTLPDAAALQTWLAANASEVTRELERLGPMVQMEIHLANPAARASGSGREYLESRRDAERSLADRARLARDAVADLAAEWRQRETRDGLRCYALVPRGREQEFVARIGALAGGATSRVTGPWPPAEFLNAALTRPS</sequence>
<gene>
    <name evidence="4" type="ORF">HYX28_00225</name>
</gene>
<dbReference type="Proteomes" id="UP000779809">
    <property type="component" value="Unassembled WGS sequence"/>
</dbReference>
<proteinExistence type="inferred from homology"/>
<name>A0A932EP53_9BACT</name>
<evidence type="ECO:0000256" key="3">
    <source>
        <dbReference type="ARBA" id="ARBA00035643"/>
    </source>
</evidence>